<reference evidence="2" key="1">
    <citation type="submission" date="2021-01" db="EMBL/GenBank/DDBJ databases">
        <authorList>
            <person name="Corre E."/>
            <person name="Pelletier E."/>
            <person name="Niang G."/>
            <person name="Scheremetjew M."/>
            <person name="Finn R."/>
            <person name="Kale V."/>
            <person name="Holt S."/>
            <person name="Cochrane G."/>
            <person name="Meng A."/>
            <person name="Brown T."/>
            <person name="Cohen L."/>
        </authorList>
    </citation>
    <scope>NUCLEOTIDE SEQUENCE</scope>
    <source>
        <strain evidence="2">CCMP125</strain>
    </source>
</reference>
<protein>
    <submittedName>
        <fullName evidence="2">Uncharacterized protein</fullName>
    </submittedName>
</protein>
<feature type="region of interest" description="Disordered" evidence="1">
    <location>
        <begin position="110"/>
        <end position="152"/>
    </location>
</feature>
<evidence type="ECO:0000313" key="2">
    <source>
        <dbReference type="EMBL" id="CAD9952204.1"/>
    </source>
</evidence>
<name>A0A7S2Y571_9STRA</name>
<sequence length="152" mass="16991">MWMMHHGMHGKKGGHMHMKENGKKQWNSPAKDYILTPEQLEQAYQQAAIASNTQTTNQMKWPMMNMNMNKMDGSMNMNMDGSMKMMMMAYHSGGVMENYYGVDPYYGATASTTANNKNDGGVVSSEPTEEELVASRNSGGGGRRGLRGEQRH</sequence>
<proteinExistence type="predicted"/>
<dbReference type="AlphaFoldDB" id="A0A7S2Y571"/>
<accession>A0A7S2Y571</accession>
<gene>
    <name evidence="2" type="ORF">APAL1065_LOCUS5831</name>
</gene>
<organism evidence="2">
    <name type="scientific">Entomoneis paludosa</name>
    <dbReference type="NCBI Taxonomy" id="265537"/>
    <lineage>
        <taxon>Eukaryota</taxon>
        <taxon>Sar</taxon>
        <taxon>Stramenopiles</taxon>
        <taxon>Ochrophyta</taxon>
        <taxon>Bacillariophyta</taxon>
        <taxon>Bacillariophyceae</taxon>
        <taxon>Bacillariophycidae</taxon>
        <taxon>Entomoneidaceae</taxon>
        <taxon>Entomoneis</taxon>
    </lineage>
</organism>
<evidence type="ECO:0000256" key="1">
    <source>
        <dbReference type="SAM" id="MobiDB-lite"/>
    </source>
</evidence>
<dbReference type="EMBL" id="HBHT01008708">
    <property type="protein sequence ID" value="CAD9952204.1"/>
    <property type="molecule type" value="Transcribed_RNA"/>
</dbReference>